<keyword evidence="4 10" id="KW-0812">Transmembrane</keyword>
<evidence type="ECO:0000256" key="8">
    <source>
        <dbReference type="RuleBase" id="RU003346"/>
    </source>
</evidence>
<dbReference type="PRINTS" id="PR00171">
    <property type="entry name" value="SUGRTRNSPORT"/>
</dbReference>
<feature type="transmembrane region" description="Helical" evidence="10">
    <location>
        <begin position="80"/>
        <end position="101"/>
    </location>
</feature>
<gene>
    <name evidence="12" type="ORF">FA10DRAFT_235960</name>
</gene>
<sequence length="610" mass="66481">MVKQMPVLTGYTIRGRTLTSLIALISGVGFLLFGYDQGVMSGLFSAGQFANDFPKLGEVLPLAPADPHSSPKNPEFNSNVQGAVTAIYEIGALFGSLIVLWKGDAMGRRTSIAIGATTMTVGAIIMASAGGANCGAGCNSTASKLGQFTAGRIITGVGNGMNTSTIPMWQSELSKAHNRGLLVLIEGALISAGIMIAYWVDYGFYWLDTSSVQWRFPIAFQCAFAIVLLIGILCLPESPRWLVKKGENEQAAKVLAQIDSTTPDDVMVQTTLRQLQEAIQGAEELLGDFSYKELLTHGREQNFYRTAIAFTAQAFQQLSGINLITYYATTVFLSIIPEQKTARLLTCGNGTEYFAASLVALFLIDTLGRRKLMLSTAFMMSVSMAILAGTVSAVNESAKQGISGIPESYAAAFFLYFFNTMFAFGWLGMTWLYPPEITPIRIRAPASAIATSSNWLFNFLIVMITPPAFASIEYKTYIIFAVLNMSFIPVIWAFFPETKRRSLEEMDLIFAEAHDTGRFFRMSRLMTEACHLSLTKKHLTSEELDLELVKRFGEEHLQHTRSRSGAADAVKAAPAGEKEDFAEKAASAEVDNSPNGRDAQSSRSGSNSEH</sequence>
<dbReference type="AlphaFoldDB" id="A0A316YY94"/>
<evidence type="ECO:0000259" key="11">
    <source>
        <dbReference type="PROSITE" id="PS50850"/>
    </source>
</evidence>
<keyword evidence="5 10" id="KW-1133">Transmembrane helix</keyword>
<feature type="transmembrane region" description="Helical" evidence="10">
    <location>
        <begin position="445"/>
        <end position="465"/>
    </location>
</feature>
<dbReference type="SUPFAM" id="SSF103473">
    <property type="entry name" value="MFS general substrate transporter"/>
    <property type="match status" value="1"/>
</dbReference>
<feature type="transmembrane region" description="Helical" evidence="10">
    <location>
        <begin position="181"/>
        <end position="200"/>
    </location>
</feature>
<dbReference type="FunFam" id="1.20.1250.20:FF:000061">
    <property type="entry name" value="MFS sugar transporter"/>
    <property type="match status" value="1"/>
</dbReference>
<organism evidence="12 13">
    <name type="scientific">Acaromyces ingoldii</name>
    <dbReference type="NCBI Taxonomy" id="215250"/>
    <lineage>
        <taxon>Eukaryota</taxon>
        <taxon>Fungi</taxon>
        <taxon>Dikarya</taxon>
        <taxon>Basidiomycota</taxon>
        <taxon>Ustilaginomycotina</taxon>
        <taxon>Exobasidiomycetes</taxon>
        <taxon>Exobasidiales</taxon>
        <taxon>Cryptobasidiaceae</taxon>
        <taxon>Acaromyces</taxon>
    </lineage>
</organism>
<feature type="compositionally biased region" description="Polar residues" evidence="9">
    <location>
        <begin position="590"/>
        <end position="610"/>
    </location>
</feature>
<dbReference type="NCBIfam" id="TIGR00879">
    <property type="entry name" value="SP"/>
    <property type="match status" value="1"/>
</dbReference>
<feature type="transmembrane region" description="Helical" evidence="10">
    <location>
        <begin position="18"/>
        <end position="35"/>
    </location>
</feature>
<accession>A0A316YY94</accession>
<feature type="transmembrane region" description="Helical" evidence="10">
    <location>
        <begin position="477"/>
        <end position="495"/>
    </location>
</feature>
<feature type="domain" description="Major facilitator superfamily (MFS) profile" evidence="11">
    <location>
        <begin position="22"/>
        <end position="499"/>
    </location>
</feature>
<dbReference type="Gene3D" id="1.20.1250.20">
    <property type="entry name" value="MFS general substrate transporter like domains"/>
    <property type="match status" value="1"/>
</dbReference>
<evidence type="ECO:0000256" key="1">
    <source>
        <dbReference type="ARBA" id="ARBA00004141"/>
    </source>
</evidence>
<feature type="transmembrane region" description="Helical" evidence="10">
    <location>
        <begin position="413"/>
        <end position="433"/>
    </location>
</feature>
<keyword evidence="6 10" id="KW-0472">Membrane</keyword>
<evidence type="ECO:0000256" key="5">
    <source>
        <dbReference type="ARBA" id="ARBA00022989"/>
    </source>
</evidence>
<evidence type="ECO:0000313" key="13">
    <source>
        <dbReference type="Proteomes" id="UP000245768"/>
    </source>
</evidence>
<dbReference type="InterPro" id="IPR050360">
    <property type="entry name" value="MFS_Sugar_Transporters"/>
</dbReference>
<keyword evidence="13" id="KW-1185">Reference proteome</keyword>
<dbReference type="PANTHER" id="PTHR48022">
    <property type="entry name" value="PLASTIDIC GLUCOSE TRANSPORTER 4"/>
    <property type="match status" value="1"/>
</dbReference>
<protein>
    <submittedName>
        <fullName evidence="12">General substrate transporter</fullName>
    </submittedName>
</protein>
<evidence type="ECO:0000256" key="6">
    <source>
        <dbReference type="ARBA" id="ARBA00023136"/>
    </source>
</evidence>
<dbReference type="PROSITE" id="PS50850">
    <property type="entry name" value="MFS"/>
    <property type="match status" value="1"/>
</dbReference>
<evidence type="ECO:0000256" key="4">
    <source>
        <dbReference type="ARBA" id="ARBA00022692"/>
    </source>
</evidence>
<dbReference type="Pfam" id="PF00083">
    <property type="entry name" value="Sugar_tr"/>
    <property type="match status" value="1"/>
</dbReference>
<dbReference type="InterPro" id="IPR036259">
    <property type="entry name" value="MFS_trans_sf"/>
</dbReference>
<feature type="transmembrane region" description="Helical" evidence="10">
    <location>
        <begin position="212"/>
        <end position="235"/>
    </location>
</feature>
<dbReference type="OrthoDB" id="2544694at2759"/>
<dbReference type="GO" id="GO:0016020">
    <property type="term" value="C:membrane"/>
    <property type="evidence" value="ECO:0007669"/>
    <property type="project" value="UniProtKB-SubCell"/>
</dbReference>
<keyword evidence="3 8" id="KW-0813">Transport</keyword>
<evidence type="ECO:0000313" key="12">
    <source>
        <dbReference type="EMBL" id="PWN92795.1"/>
    </source>
</evidence>
<dbReference type="PANTHER" id="PTHR48022:SF68">
    <property type="entry name" value="MAJOR FACILITATOR SUPERFAMILY (MFS) PROFILE DOMAIN-CONTAINING PROTEIN-RELATED"/>
    <property type="match status" value="1"/>
</dbReference>
<feature type="region of interest" description="Disordered" evidence="9">
    <location>
        <begin position="559"/>
        <end position="610"/>
    </location>
</feature>
<dbReference type="Proteomes" id="UP000245768">
    <property type="component" value="Unassembled WGS sequence"/>
</dbReference>
<comment type="subcellular location">
    <subcellularLocation>
        <location evidence="1">Membrane</location>
        <topology evidence="1">Multi-pass membrane protein</topology>
    </subcellularLocation>
</comment>
<dbReference type="GeneID" id="37040970"/>
<dbReference type="InParanoid" id="A0A316YY94"/>
<dbReference type="EMBL" id="KZ819634">
    <property type="protein sequence ID" value="PWN92795.1"/>
    <property type="molecule type" value="Genomic_DNA"/>
</dbReference>
<evidence type="ECO:0000256" key="10">
    <source>
        <dbReference type="SAM" id="Phobius"/>
    </source>
</evidence>
<comment type="catalytic activity">
    <reaction evidence="7">
        <text>myo-inositol(out) + H(+)(out) = myo-inositol(in) + H(+)(in)</text>
        <dbReference type="Rhea" id="RHEA:60364"/>
        <dbReference type="ChEBI" id="CHEBI:15378"/>
        <dbReference type="ChEBI" id="CHEBI:17268"/>
    </reaction>
</comment>
<feature type="compositionally biased region" description="Low complexity" evidence="9">
    <location>
        <begin position="566"/>
        <end position="575"/>
    </location>
</feature>
<evidence type="ECO:0000256" key="2">
    <source>
        <dbReference type="ARBA" id="ARBA00010992"/>
    </source>
</evidence>
<dbReference type="InterPro" id="IPR020846">
    <property type="entry name" value="MFS_dom"/>
</dbReference>
<dbReference type="STRING" id="215250.A0A316YY94"/>
<feature type="transmembrane region" description="Helical" evidence="10">
    <location>
        <begin position="372"/>
        <end position="393"/>
    </location>
</feature>
<dbReference type="GO" id="GO:0005351">
    <property type="term" value="F:carbohydrate:proton symporter activity"/>
    <property type="evidence" value="ECO:0007669"/>
    <property type="project" value="TreeGrafter"/>
</dbReference>
<evidence type="ECO:0000256" key="9">
    <source>
        <dbReference type="SAM" id="MobiDB-lite"/>
    </source>
</evidence>
<proteinExistence type="inferred from homology"/>
<dbReference type="InterPro" id="IPR005828">
    <property type="entry name" value="MFS_sugar_transport-like"/>
</dbReference>
<evidence type="ECO:0000256" key="7">
    <source>
        <dbReference type="ARBA" id="ARBA00049119"/>
    </source>
</evidence>
<dbReference type="InterPro" id="IPR003663">
    <property type="entry name" value="Sugar/inositol_transpt"/>
</dbReference>
<reference evidence="12" key="1">
    <citation type="journal article" date="2018" name="Mol. Biol. Evol.">
        <title>Broad Genomic Sampling Reveals a Smut Pathogenic Ancestry of the Fungal Clade Ustilaginomycotina.</title>
        <authorList>
            <person name="Kijpornyongpan T."/>
            <person name="Mondo S.J."/>
            <person name="Barry K."/>
            <person name="Sandor L."/>
            <person name="Lee J."/>
            <person name="Lipzen A."/>
            <person name="Pangilinan J."/>
            <person name="LaButti K."/>
            <person name="Hainaut M."/>
            <person name="Henrissat B."/>
            <person name="Grigoriev I.V."/>
            <person name="Spatafora J.W."/>
            <person name="Aime M.C."/>
        </authorList>
    </citation>
    <scope>NUCLEOTIDE SEQUENCE [LARGE SCALE GENOMIC DNA]</scope>
    <source>
        <strain evidence="12">MCA 4198</strain>
    </source>
</reference>
<evidence type="ECO:0000256" key="3">
    <source>
        <dbReference type="ARBA" id="ARBA00022448"/>
    </source>
</evidence>
<name>A0A316YY94_9BASI</name>
<dbReference type="RefSeq" id="XP_025379993.1">
    <property type="nucleotide sequence ID" value="XM_025519054.1"/>
</dbReference>
<comment type="similarity">
    <text evidence="2 8">Belongs to the major facilitator superfamily. Sugar transporter (TC 2.A.1.1) family.</text>
</comment>